<dbReference type="InterPro" id="IPR008979">
    <property type="entry name" value="Galactose-bd-like_sf"/>
</dbReference>
<gene>
    <name evidence="2" type="ORF">SAMN04488101_12068</name>
</gene>
<dbReference type="InterPro" id="IPR032164">
    <property type="entry name" value="DUF5000"/>
</dbReference>
<accession>A0A1W2F444</accession>
<dbReference type="Pfam" id="PF16391">
    <property type="entry name" value="DUF5000"/>
    <property type="match status" value="1"/>
</dbReference>
<evidence type="ECO:0000259" key="1">
    <source>
        <dbReference type="PROSITE" id="PS50022"/>
    </source>
</evidence>
<feature type="domain" description="F5/8 type C" evidence="1">
    <location>
        <begin position="212"/>
        <end position="387"/>
    </location>
</feature>
<name>A0A1W2F444_9SPHI</name>
<dbReference type="PROSITE" id="PS51257">
    <property type="entry name" value="PROKAR_LIPOPROTEIN"/>
    <property type="match status" value="1"/>
</dbReference>
<sequence>MKILFPVILIGFLLIYGCKEKEIEPLVKNNNKPGMITNVKVTNGNGEAKITYTLPDDLDMLYVEAVFSINGGEKRTVKSSIYSNNLLLEGFADTDEHEVTLYAVNRSENRSEPVAIKVKPLIAPIHTVFATLKVAETFGGVSMQIINELQKEYVVNTLFKNDDGEWVAYDRLYTNAKEKEHAVRGLPAKPTEFAFFLVDKWKNHSDTLKTNLTPLFEALLDKNLWKHYPLPSDTYTPEFASWEISNLWKGGTASIFYQKPGANVLLPNWFTIDLGKRYKFSRIKVNQLSHANAWMFASGAPKTFEIYGSNGPGPDGSWASWTLLSGFQSVKPSGGALGALSNEDIAVAKEGENFIFPLGTLPYRYIRFKTLTTWAGVTNVMISELTLWGQEQ</sequence>
<dbReference type="InterPro" id="IPR000421">
    <property type="entry name" value="FA58C"/>
</dbReference>
<dbReference type="Gene3D" id="2.60.120.260">
    <property type="entry name" value="Galactose-binding domain-like"/>
    <property type="match status" value="1"/>
</dbReference>
<proteinExistence type="predicted"/>
<dbReference type="Pfam" id="PF16323">
    <property type="entry name" value="DUF4959"/>
    <property type="match status" value="1"/>
</dbReference>
<dbReference type="PROSITE" id="PS50022">
    <property type="entry name" value="FA58C_3"/>
    <property type="match status" value="1"/>
</dbReference>
<dbReference type="OrthoDB" id="621114at2"/>
<reference evidence="2 3" key="1">
    <citation type="submission" date="2017-04" db="EMBL/GenBank/DDBJ databases">
        <authorList>
            <person name="Afonso C.L."/>
            <person name="Miller P.J."/>
            <person name="Scott M.A."/>
            <person name="Spackman E."/>
            <person name="Goraichik I."/>
            <person name="Dimitrov K.M."/>
            <person name="Suarez D.L."/>
            <person name="Swayne D.E."/>
        </authorList>
    </citation>
    <scope>NUCLEOTIDE SEQUENCE [LARGE SCALE GENOMIC DNA]</scope>
    <source>
        <strain evidence="2 3">DSM 19625</strain>
    </source>
</reference>
<dbReference type="SUPFAM" id="SSF49785">
    <property type="entry name" value="Galactose-binding domain-like"/>
    <property type="match status" value="1"/>
</dbReference>
<dbReference type="Pfam" id="PF17166">
    <property type="entry name" value="DUF5126"/>
    <property type="match status" value="1"/>
</dbReference>
<dbReference type="RefSeq" id="WP_084292085.1">
    <property type="nucleotide sequence ID" value="NZ_FWYB01000020.1"/>
</dbReference>
<organism evidence="2 3">
    <name type="scientific">Pedobacter nyackensis</name>
    <dbReference type="NCBI Taxonomy" id="475255"/>
    <lineage>
        <taxon>Bacteria</taxon>
        <taxon>Pseudomonadati</taxon>
        <taxon>Bacteroidota</taxon>
        <taxon>Sphingobacteriia</taxon>
        <taxon>Sphingobacteriales</taxon>
        <taxon>Sphingobacteriaceae</taxon>
        <taxon>Pedobacter</taxon>
    </lineage>
</organism>
<dbReference type="AlphaFoldDB" id="A0A1W2F444"/>
<dbReference type="InterPro" id="IPR033431">
    <property type="entry name" value="DUF5126"/>
</dbReference>
<dbReference type="InterPro" id="IPR032527">
    <property type="entry name" value="DUF4959"/>
</dbReference>
<dbReference type="Proteomes" id="UP000192678">
    <property type="component" value="Unassembled WGS sequence"/>
</dbReference>
<keyword evidence="3" id="KW-1185">Reference proteome</keyword>
<evidence type="ECO:0000313" key="3">
    <source>
        <dbReference type="Proteomes" id="UP000192678"/>
    </source>
</evidence>
<dbReference type="EMBL" id="FWYB01000020">
    <property type="protein sequence ID" value="SMD16684.1"/>
    <property type="molecule type" value="Genomic_DNA"/>
</dbReference>
<evidence type="ECO:0000313" key="2">
    <source>
        <dbReference type="EMBL" id="SMD16684.1"/>
    </source>
</evidence>
<protein>
    <recommendedName>
        <fullName evidence="1">F5/8 type C domain-containing protein</fullName>
    </recommendedName>
</protein>
<dbReference type="STRING" id="475255.SAMN04488101_12068"/>